<organism evidence="1 2">
    <name type="scientific">Cyanobium gracile UHCC 0139</name>
    <dbReference type="NCBI Taxonomy" id="3110308"/>
    <lineage>
        <taxon>Bacteria</taxon>
        <taxon>Bacillati</taxon>
        <taxon>Cyanobacteriota</taxon>
        <taxon>Cyanophyceae</taxon>
        <taxon>Synechococcales</taxon>
        <taxon>Prochlorococcaceae</taxon>
        <taxon>Cyanobium</taxon>
    </lineage>
</organism>
<name>A0ABU5RYL9_9CYAN</name>
<keyword evidence="2" id="KW-1185">Reference proteome</keyword>
<comment type="caution">
    <text evidence="1">The sequence shown here is derived from an EMBL/GenBank/DDBJ whole genome shotgun (WGS) entry which is preliminary data.</text>
</comment>
<evidence type="ECO:0000313" key="1">
    <source>
        <dbReference type="EMBL" id="MEA5392811.1"/>
    </source>
</evidence>
<protein>
    <submittedName>
        <fullName evidence="1">Uncharacterized protein</fullName>
    </submittedName>
</protein>
<dbReference type="Proteomes" id="UP001304461">
    <property type="component" value="Unassembled WGS sequence"/>
</dbReference>
<dbReference type="RefSeq" id="WP_323306728.1">
    <property type="nucleotide sequence ID" value="NZ_JAYGHX010000017.1"/>
</dbReference>
<proteinExistence type="predicted"/>
<dbReference type="EMBL" id="JAYGHX010000017">
    <property type="protein sequence ID" value="MEA5392811.1"/>
    <property type="molecule type" value="Genomic_DNA"/>
</dbReference>
<accession>A0ABU5RYL9</accession>
<reference evidence="1 2" key="1">
    <citation type="submission" date="2023-12" db="EMBL/GenBank/DDBJ databases">
        <title>Baltic Sea Cyanobacteria.</title>
        <authorList>
            <person name="Delbaje E."/>
            <person name="Fewer D.P."/>
            <person name="Shishido T.K."/>
        </authorList>
    </citation>
    <scope>NUCLEOTIDE SEQUENCE [LARGE SCALE GENOMIC DNA]</scope>
    <source>
        <strain evidence="1 2">UHCC 0139</strain>
    </source>
</reference>
<sequence length="142" mass="15500">MASVVSPSEDSSLRLADQLQVLSQVAEALTYRLLELEERLGGHEDRIGGRLEEVADLEAAHGAAMDERLGDTEERLARIETSLRGLERTGMSRHLQAVQPPALQQEPPASLPVAEAFDLGPEEVDPFLDEGEQPFMDELIAG</sequence>
<evidence type="ECO:0000313" key="2">
    <source>
        <dbReference type="Proteomes" id="UP001304461"/>
    </source>
</evidence>
<gene>
    <name evidence="1" type="ORF">VB738_16235</name>
</gene>